<protein>
    <submittedName>
        <fullName evidence="2">Uncharacterized protein</fullName>
    </submittedName>
</protein>
<feature type="compositionally biased region" description="Polar residues" evidence="1">
    <location>
        <begin position="1"/>
        <end position="10"/>
    </location>
</feature>
<comment type="caution">
    <text evidence="2">The sequence shown here is derived from an EMBL/GenBank/DDBJ whole genome shotgun (WGS) entry which is preliminary data.</text>
</comment>
<name>A0ABQ7H7P2_DUNSA</name>
<dbReference type="PANTHER" id="PTHR32098">
    <property type="entry name" value="LYCOPENE BETA/EPSILON CYCLASE PROTEIN"/>
    <property type="match status" value="1"/>
</dbReference>
<accession>A0ABQ7H7P2</accession>
<proteinExistence type="predicted"/>
<reference evidence="2" key="1">
    <citation type="submission" date="2017-08" db="EMBL/GenBank/DDBJ databases">
        <authorList>
            <person name="Polle J.E."/>
            <person name="Barry K."/>
            <person name="Cushman J."/>
            <person name="Schmutz J."/>
            <person name="Tran D."/>
            <person name="Hathwaick L.T."/>
            <person name="Yim W.C."/>
            <person name="Jenkins J."/>
            <person name="Mckie-Krisberg Z.M."/>
            <person name="Prochnik S."/>
            <person name="Lindquist E."/>
            <person name="Dockter R.B."/>
            <person name="Adam C."/>
            <person name="Molina H."/>
            <person name="Bunkerborg J."/>
            <person name="Jin E."/>
            <person name="Buchheim M."/>
            <person name="Magnuson J."/>
        </authorList>
    </citation>
    <scope>NUCLEOTIDE SEQUENCE</scope>
    <source>
        <strain evidence="2">CCAP 19/18</strain>
    </source>
</reference>
<dbReference type="Proteomes" id="UP000815325">
    <property type="component" value="Unassembled WGS sequence"/>
</dbReference>
<evidence type="ECO:0000256" key="1">
    <source>
        <dbReference type="SAM" id="MobiDB-lite"/>
    </source>
</evidence>
<organism evidence="2 3">
    <name type="scientific">Dunaliella salina</name>
    <name type="common">Green alga</name>
    <name type="synonym">Protococcus salinus</name>
    <dbReference type="NCBI Taxonomy" id="3046"/>
    <lineage>
        <taxon>Eukaryota</taxon>
        <taxon>Viridiplantae</taxon>
        <taxon>Chlorophyta</taxon>
        <taxon>core chlorophytes</taxon>
        <taxon>Chlorophyceae</taxon>
        <taxon>CS clade</taxon>
        <taxon>Chlamydomonadales</taxon>
        <taxon>Dunaliellaceae</taxon>
        <taxon>Dunaliella</taxon>
    </lineage>
</organism>
<dbReference type="SUPFAM" id="SSF51905">
    <property type="entry name" value="FAD/NAD(P)-binding domain"/>
    <property type="match status" value="1"/>
</dbReference>
<dbReference type="Gene3D" id="3.50.50.60">
    <property type="entry name" value="FAD/NAD(P)-binding domain"/>
    <property type="match status" value="1"/>
</dbReference>
<evidence type="ECO:0000313" key="2">
    <source>
        <dbReference type="EMBL" id="KAF5842876.1"/>
    </source>
</evidence>
<feature type="region of interest" description="Disordered" evidence="1">
    <location>
        <begin position="1"/>
        <end position="36"/>
    </location>
</feature>
<dbReference type="EMBL" id="MU069453">
    <property type="protein sequence ID" value="KAF5842876.1"/>
    <property type="molecule type" value="Genomic_DNA"/>
</dbReference>
<gene>
    <name evidence="2" type="ORF">DUNSADRAFT_4335</name>
</gene>
<evidence type="ECO:0000313" key="3">
    <source>
        <dbReference type="Proteomes" id="UP000815325"/>
    </source>
</evidence>
<keyword evidence="3" id="KW-1185">Reference proteome</keyword>
<dbReference type="InterPro" id="IPR036188">
    <property type="entry name" value="FAD/NAD-bd_sf"/>
</dbReference>
<dbReference type="PANTHER" id="PTHR32098:SF5">
    <property type="entry name" value="LYCOPENE BETA_EPSILON CYCLASE PROTEIN"/>
    <property type="match status" value="1"/>
</dbReference>
<feature type="compositionally biased region" description="Polar residues" evidence="1">
    <location>
        <begin position="52"/>
        <end position="61"/>
    </location>
</feature>
<feature type="region of interest" description="Disordered" evidence="1">
    <location>
        <begin position="50"/>
        <end position="85"/>
    </location>
</feature>
<sequence length="207" mass="22145">MQQLKMSSVQGAPAMQIRPSAPIPATIRAKHGSGRRVPCRAAETVAEPIPAPSTSTATKTEQMLRDLDSRQQTSQAGGAGGSTTWEGLLRADSIWSALRNKPVGEAAGPPPCFVVESQQPLPSQEQLKEQGVAVHDIVVCGGTLGIFVATTLAKRGWNVAVVERGPLKGRVQEWNVSRKEVKELVEAGLLEEGEVDEVIAHEFNPVR</sequence>